<evidence type="ECO:0000256" key="5">
    <source>
        <dbReference type="ARBA" id="ARBA00022832"/>
    </source>
</evidence>
<dbReference type="Gene3D" id="3.40.50.980">
    <property type="match status" value="2"/>
</dbReference>
<dbReference type="Pfam" id="PF00668">
    <property type="entry name" value="Condensation"/>
    <property type="match status" value="1"/>
</dbReference>
<dbReference type="FunFam" id="2.30.38.10:FF:000001">
    <property type="entry name" value="Non-ribosomal peptide synthetase PvdI"/>
    <property type="match status" value="1"/>
</dbReference>
<dbReference type="CDD" id="cd17646">
    <property type="entry name" value="A_NRPS_AB3403-like"/>
    <property type="match status" value="1"/>
</dbReference>
<dbReference type="Gene3D" id="3.30.559.30">
    <property type="entry name" value="Nonribosomal peptide synthetase, condensation domain"/>
    <property type="match status" value="1"/>
</dbReference>
<evidence type="ECO:0000256" key="1">
    <source>
        <dbReference type="ARBA" id="ARBA00001957"/>
    </source>
</evidence>
<dbReference type="CDD" id="cd19531">
    <property type="entry name" value="LCL_NRPS-like"/>
    <property type="match status" value="1"/>
</dbReference>
<dbReference type="NCBIfam" id="TIGR01733">
    <property type="entry name" value="AA-adenyl-dom"/>
    <property type="match status" value="1"/>
</dbReference>
<dbReference type="FunFam" id="3.40.50.12780:FF:000013">
    <property type="entry name" value="Long-chain-fatty-acid--AMP ligase FadD32"/>
    <property type="match status" value="1"/>
</dbReference>
<dbReference type="SUPFAM" id="SSF52777">
    <property type="entry name" value="CoA-dependent acyltransferases"/>
    <property type="match status" value="2"/>
</dbReference>
<dbReference type="GO" id="GO:0006631">
    <property type="term" value="P:fatty acid metabolic process"/>
    <property type="evidence" value="ECO:0007669"/>
    <property type="project" value="UniProtKB-KW"/>
</dbReference>
<dbReference type="PROSITE" id="PS50075">
    <property type="entry name" value="CARRIER"/>
    <property type="match status" value="2"/>
</dbReference>
<dbReference type="Pfam" id="PF23024">
    <property type="entry name" value="AMP-dom_DIP2-like"/>
    <property type="match status" value="1"/>
</dbReference>
<dbReference type="FunFam" id="3.40.50.980:FF:000001">
    <property type="entry name" value="Non-ribosomal peptide synthetase"/>
    <property type="match status" value="1"/>
</dbReference>
<dbReference type="InterPro" id="IPR020806">
    <property type="entry name" value="PKS_PP-bd"/>
</dbReference>
<dbReference type="InterPro" id="IPR025110">
    <property type="entry name" value="AMP-bd_C"/>
</dbReference>
<keyword evidence="6" id="KW-0443">Lipid metabolism</keyword>
<evidence type="ECO:0000256" key="4">
    <source>
        <dbReference type="ARBA" id="ARBA00022553"/>
    </source>
</evidence>
<dbReference type="InterPro" id="IPR001242">
    <property type="entry name" value="Condensation_dom"/>
</dbReference>
<dbReference type="GO" id="GO:0044550">
    <property type="term" value="P:secondary metabolite biosynthetic process"/>
    <property type="evidence" value="ECO:0007669"/>
    <property type="project" value="UniProtKB-ARBA"/>
</dbReference>
<evidence type="ECO:0000256" key="2">
    <source>
        <dbReference type="ARBA" id="ARBA00006432"/>
    </source>
</evidence>
<dbReference type="InterPro" id="IPR010071">
    <property type="entry name" value="AA_adenyl_dom"/>
</dbReference>
<dbReference type="Gene3D" id="3.30.300.30">
    <property type="match status" value="2"/>
</dbReference>
<dbReference type="Gene3D" id="1.10.1200.10">
    <property type="entry name" value="ACP-like"/>
    <property type="match status" value="2"/>
</dbReference>
<dbReference type="InterPro" id="IPR009081">
    <property type="entry name" value="PP-bd_ACP"/>
</dbReference>
<dbReference type="GO" id="GO:0071766">
    <property type="term" value="P:Actinobacterium-type cell wall biogenesis"/>
    <property type="evidence" value="ECO:0007669"/>
    <property type="project" value="UniProtKB-ARBA"/>
</dbReference>
<dbReference type="CDD" id="cd05931">
    <property type="entry name" value="FAAL"/>
    <property type="match status" value="1"/>
</dbReference>
<dbReference type="FunFam" id="3.40.50.980:FF:000002">
    <property type="entry name" value="Enterobactin synthetase component F"/>
    <property type="match status" value="1"/>
</dbReference>
<dbReference type="PANTHER" id="PTHR45527:SF1">
    <property type="entry name" value="FATTY ACID SYNTHASE"/>
    <property type="match status" value="1"/>
</dbReference>
<gene>
    <name evidence="8" type="ORF">HX829_32100</name>
</gene>
<dbReference type="SMART" id="SM00823">
    <property type="entry name" value="PKS_PP"/>
    <property type="match status" value="2"/>
</dbReference>
<proteinExistence type="inferred from homology"/>
<evidence type="ECO:0000256" key="3">
    <source>
        <dbReference type="ARBA" id="ARBA00022450"/>
    </source>
</evidence>
<dbReference type="Pfam" id="PF00501">
    <property type="entry name" value="AMP-binding"/>
    <property type="match status" value="2"/>
</dbReference>
<keyword evidence="4" id="KW-0597">Phosphoprotein</keyword>
<dbReference type="GO" id="GO:0031177">
    <property type="term" value="F:phosphopantetheine binding"/>
    <property type="evidence" value="ECO:0007669"/>
    <property type="project" value="InterPro"/>
</dbReference>
<protein>
    <submittedName>
        <fullName evidence="8">Amino acid adenylation domain-containing protein</fullName>
    </submittedName>
</protein>
<dbReference type="GO" id="GO:0005829">
    <property type="term" value="C:cytosol"/>
    <property type="evidence" value="ECO:0007669"/>
    <property type="project" value="TreeGrafter"/>
</dbReference>
<dbReference type="RefSeq" id="WP_177145810.1">
    <property type="nucleotide sequence ID" value="NZ_JACAPU010000055.1"/>
</dbReference>
<comment type="caution">
    <text evidence="8">The sequence shown here is derived from an EMBL/GenBank/DDBJ whole genome shotgun (WGS) entry which is preliminary data.</text>
</comment>
<dbReference type="FunFam" id="3.30.300.30:FF:000010">
    <property type="entry name" value="Enterobactin synthetase component F"/>
    <property type="match status" value="1"/>
</dbReference>
<dbReference type="InterPro" id="IPR020845">
    <property type="entry name" value="AMP-binding_CS"/>
</dbReference>
<sequence>MNKPTTQHFNTFLEVVRHRAAHSSDSAERLAFTYLADGESVSDSLTFAQLDQKARSLAAHLQRHTQPGDRVLLVYPPCMEYTIAFYACVYAGVIAVPALSPANAKTLPRLHLLAQDSQPALALTVDTVLNGLERMAAASETDNPLKDLTWLASNTLEDASAQWHCPPTVASDIVFLQYTSGSTGAPKGVMVSHANLLANVELSKQTYRIREQDVFVSWLPSHHDFGLIGAIILPVYMASHCVQFPPAAFVMRPYRWLKLISDYRARITGGPNFAFQLCVQRITEEQKQSLDLSSLEIAVNGAERIRPATLKSFVEAFSDCGLQPHAMVPAYGMAESVLLVTANMQTPVGQLPRLRTISKSALEGGQVKPQLHAADGVEIVATGTEFTSDHQVGIFHPQQAVRLAEEQVGEVWISGPSTALSYWQREEESRVFHTRAEGEAEVEERRWFRTGDLGFISDGELYITGRLKEVMIFSGRNIYPQDVEMTVEAIDPAFRANGCAAFSIEDGEISHLVIVQELESRQEVDTDNLVARLRAELADRHEIFDLSALLLVKTGAIPRTSSGKIQRARCRQLFEAAELKAAWSWSRDDEPHPADVQDDPRHGEIEAQLLSIWQTTLDREDISSTDSFFLLGGHSLLATQMMMEVRKRFNVELPLSTLFHSPTLRTLAAEIAGAKAPSGQSLPAIARSTRQGPPPLSYAQQRFWFLDQYQPDNPFYSLPLALTIDGPLDVAIVQQVLNLMVARHAPLRTLFKSEGGVLQQQILPTLEVPVTRVDFSQLGDNAAPEIAEAIRQEAYQPFNLAQGPLIRARLLQSAPQRHVLLLTLHHIICDGWSSNVLQSDFSTLYDALAQGHASPLPALPIEYADYTLWEQQNLTGPWLEEQLAFWQAHLANAPTSLDLQTDFPRHENTRQEGDVRKMAVPQPLVRQLEAFARTHNATLFMVMVTAMNVLLQRMTGQDDLCIGVMSANRPEGTEGLVGNFINVVPLHSHIHGDEDFSSLLSTTARQLLATYDRQIPFELILKHLAPPRQTSGTPYAQLVMNFHNEIAEPKQRPGLRKNNGISLAGHHPNTVNHAAFELKVEVHGAAESLAIAFEYNKALYAPSTIDRMMNHFLVLLANATAQPQVPVRTLPLLQDAERQQLTSQWNNTDRDYPSGQTLHGLFHQQVERTPEAIALVFEEEQLSYSQLNAQANQLARHLLDYGVKPDSRVALCIERSPQMVIALLAILKAGGAYVPLDPGYPAERLAYMLEDSKPEVLVSRENMRHCLPGHSVPTLWLDTEQPGIARHSPHNLNIGDTDGLAYCIYTSGSTGRPKGVMNAHGAVVNRLQWMQEQYELSSNDRVLQKTPFSFDVSVWEFFWPLLQGARLVICKPEGHKDPAYLQAIIRQQGVTTAHFVPSMLQAFLQSAAAPSADSLRQVFSSGEALPVAVANEFLERHPQTRLHNLYGPTEAAVDVTYWECLPGYRHPLVPIGRPVANTRLYILDEALQPVPVGVIGDLYIAGVQLARGYLGRPDLTAERFIPDPYDSHGRRMYLTGDRGRYLPSGDIQYLGRIDHQIKIRGFRIELGEIENALLQCPSVREAVVVPRDDAFGGQCLVAYIASGSGEINSTELRKQLGKVLPDYMLPSFFVGLAALPLSANGKIDRQALPTHGHQAHAPAEEYLAPTTATEKTLVALWQETLKVPRIGINSSFFELGGHSLLATQILARTQEIFSVSPPLKLLFESPTIAAMAVYVDQAARMPRASAPPIKRLARNQTVE</sequence>
<evidence type="ECO:0000256" key="6">
    <source>
        <dbReference type="ARBA" id="ARBA00023098"/>
    </source>
</evidence>
<dbReference type="GO" id="GO:0008610">
    <property type="term" value="P:lipid biosynthetic process"/>
    <property type="evidence" value="ECO:0007669"/>
    <property type="project" value="InterPro"/>
</dbReference>
<feature type="domain" description="Carrier" evidence="7">
    <location>
        <begin position="1664"/>
        <end position="1739"/>
    </location>
</feature>
<dbReference type="SUPFAM" id="SSF56801">
    <property type="entry name" value="Acetyl-CoA synthetase-like"/>
    <property type="match status" value="2"/>
</dbReference>
<dbReference type="Pfam" id="PF13193">
    <property type="entry name" value="AMP-binding_C"/>
    <property type="match status" value="1"/>
</dbReference>
<dbReference type="GO" id="GO:0043041">
    <property type="term" value="P:amino acid activation for nonribosomal peptide biosynthetic process"/>
    <property type="evidence" value="ECO:0007669"/>
    <property type="project" value="TreeGrafter"/>
</dbReference>
<dbReference type="Pfam" id="PF00550">
    <property type="entry name" value="PP-binding"/>
    <property type="match status" value="2"/>
</dbReference>
<dbReference type="Gene3D" id="3.40.50.12780">
    <property type="entry name" value="N-terminal domain of ligase-like"/>
    <property type="match status" value="1"/>
</dbReference>
<dbReference type="Gene3D" id="2.30.38.10">
    <property type="entry name" value="Luciferase, Domain 3"/>
    <property type="match status" value="1"/>
</dbReference>
<feature type="domain" description="Carrier" evidence="7">
    <location>
        <begin position="600"/>
        <end position="675"/>
    </location>
</feature>
<dbReference type="EMBL" id="JACAPU010000055">
    <property type="protein sequence ID" value="NWB51124.1"/>
    <property type="molecule type" value="Genomic_DNA"/>
</dbReference>
<dbReference type="SUPFAM" id="SSF47336">
    <property type="entry name" value="ACP-like"/>
    <property type="match status" value="2"/>
</dbReference>
<dbReference type="InterPro" id="IPR036736">
    <property type="entry name" value="ACP-like_sf"/>
</dbReference>
<dbReference type="Proteomes" id="UP000582981">
    <property type="component" value="Unassembled WGS sequence"/>
</dbReference>
<reference evidence="8 9" key="1">
    <citation type="submission" date="2020-04" db="EMBL/GenBank/DDBJ databases">
        <title>Molecular characterization of pseudomonads from Agaricus bisporus reveal novel blotch 2 pathogens in Western Europe.</title>
        <authorList>
            <person name="Taparia T."/>
            <person name="Krijger M."/>
            <person name="Haynes E."/>
            <person name="Elpinstone J.G."/>
            <person name="Noble R."/>
            <person name="Van Der Wolf J."/>
        </authorList>
    </citation>
    <scope>NUCLEOTIDE SEQUENCE [LARGE SCALE GENOMIC DNA]</scope>
    <source>
        <strain evidence="8 9">F1001</strain>
    </source>
</reference>
<dbReference type="InterPro" id="IPR042099">
    <property type="entry name" value="ANL_N_sf"/>
</dbReference>
<dbReference type="PANTHER" id="PTHR45527">
    <property type="entry name" value="NONRIBOSOMAL PEPTIDE SYNTHETASE"/>
    <property type="match status" value="1"/>
</dbReference>
<dbReference type="PROSITE" id="PS00455">
    <property type="entry name" value="AMP_BINDING"/>
    <property type="match status" value="1"/>
</dbReference>
<dbReference type="InterPro" id="IPR045851">
    <property type="entry name" value="AMP-bd_C_sf"/>
</dbReference>
<dbReference type="GO" id="GO:0003824">
    <property type="term" value="F:catalytic activity"/>
    <property type="evidence" value="ECO:0007669"/>
    <property type="project" value="InterPro"/>
</dbReference>
<dbReference type="FunFam" id="3.40.50.12780:FF:000012">
    <property type="entry name" value="Non-ribosomal peptide synthetase"/>
    <property type="match status" value="1"/>
</dbReference>
<name>A0A7Y7WKQ3_9PSED</name>
<evidence type="ECO:0000313" key="9">
    <source>
        <dbReference type="Proteomes" id="UP000582981"/>
    </source>
</evidence>
<organism evidence="8 9">
    <name type="scientific">Pseudomonas gingeri</name>
    <dbReference type="NCBI Taxonomy" id="117681"/>
    <lineage>
        <taxon>Bacteria</taxon>
        <taxon>Pseudomonadati</taxon>
        <taxon>Pseudomonadota</taxon>
        <taxon>Gammaproteobacteria</taxon>
        <taxon>Pseudomonadales</taxon>
        <taxon>Pseudomonadaceae</taxon>
        <taxon>Pseudomonas</taxon>
    </lineage>
</organism>
<dbReference type="Gene3D" id="3.30.559.10">
    <property type="entry name" value="Chloramphenicol acetyltransferase-like domain"/>
    <property type="match status" value="1"/>
</dbReference>
<keyword evidence="5" id="KW-0276">Fatty acid metabolism</keyword>
<dbReference type="InterPro" id="IPR023213">
    <property type="entry name" value="CAT-like_dom_sf"/>
</dbReference>
<comment type="similarity">
    <text evidence="2">Belongs to the ATP-dependent AMP-binding enzyme family.</text>
</comment>
<dbReference type="FunFam" id="1.10.1200.10:FF:000005">
    <property type="entry name" value="Nonribosomal peptide synthetase 1"/>
    <property type="match status" value="1"/>
</dbReference>
<evidence type="ECO:0000313" key="8">
    <source>
        <dbReference type="EMBL" id="NWB51124.1"/>
    </source>
</evidence>
<accession>A0A7Y7WKQ3</accession>
<dbReference type="InterPro" id="IPR000873">
    <property type="entry name" value="AMP-dep_synth/lig_dom"/>
</dbReference>
<evidence type="ECO:0000259" key="7">
    <source>
        <dbReference type="PROSITE" id="PS50075"/>
    </source>
</evidence>
<comment type="cofactor">
    <cofactor evidence="1">
        <name>pantetheine 4'-phosphate</name>
        <dbReference type="ChEBI" id="CHEBI:47942"/>
    </cofactor>
</comment>
<dbReference type="InterPro" id="IPR040097">
    <property type="entry name" value="FAAL/FAAC"/>
</dbReference>
<keyword evidence="3" id="KW-0596">Phosphopantetheine</keyword>